<protein>
    <submittedName>
        <fullName evidence="2">Tryptophanase leader peptide</fullName>
    </submittedName>
</protein>
<dbReference type="Proteomes" id="UP000095283">
    <property type="component" value="Unplaced"/>
</dbReference>
<evidence type="ECO:0000313" key="2">
    <source>
        <dbReference type="WBParaSite" id="Hba_01621"/>
    </source>
</evidence>
<reference evidence="2" key="1">
    <citation type="submission" date="2016-11" db="UniProtKB">
        <authorList>
            <consortium name="WormBaseParasite"/>
        </authorList>
    </citation>
    <scope>IDENTIFICATION</scope>
</reference>
<keyword evidence="1" id="KW-1185">Reference proteome</keyword>
<proteinExistence type="predicted"/>
<accession>A0A1I7WAB7</accession>
<dbReference type="WBParaSite" id="Hba_01621">
    <property type="protein sequence ID" value="Hba_01621"/>
    <property type="gene ID" value="Hba_01621"/>
</dbReference>
<sequence length="22" mass="2793">MNPTLLLPEYKVRTWYQLVYKH</sequence>
<name>A0A1I7WAB7_HETBA</name>
<dbReference type="AlphaFoldDB" id="A0A1I7WAB7"/>
<organism evidence="1 2">
    <name type="scientific">Heterorhabditis bacteriophora</name>
    <name type="common">Entomopathogenic nematode worm</name>
    <dbReference type="NCBI Taxonomy" id="37862"/>
    <lineage>
        <taxon>Eukaryota</taxon>
        <taxon>Metazoa</taxon>
        <taxon>Ecdysozoa</taxon>
        <taxon>Nematoda</taxon>
        <taxon>Chromadorea</taxon>
        <taxon>Rhabditida</taxon>
        <taxon>Rhabditina</taxon>
        <taxon>Rhabditomorpha</taxon>
        <taxon>Strongyloidea</taxon>
        <taxon>Heterorhabditidae</taxon>
        <taxon>Heterorhabditis</taxon>
    </lineage>
</organism>
<evidence type="ECO:0000313" key="1">
    <source>
        <dbReference type="Proteomes" id="UP000095283"/>
    </source>
</evidence>